<protein>
    <recommendedName>
        <fullName evidence="9">Peptidase S8/S53 domain-containing protein</fullName>
    </recommendedName>
</protein>
<evidence type="ECO:0000256" key="7">
    <source>
        <dbReference type="PROSITE-ProRule" id="PRU01240"/>
    </source>
</evidence>
<dbReference type="InterPro" id="IPR023828">
    <property type="entry name" value="Peptidase_S8_Ser-AS"/>
</dbReference>
<dbReference type="AlphaFoldDB" id="A0A0D2CFS7"/>
<dbReference type="HOGENOM" id="CLU_064126_0_0_1"/>
<comment type="caution">
    <text evidence="7">Lacks conserved residue(s) required for the propagation of feature annotation.</text>
</comment>
<evidence type="ECO:0000256" key="5">
    <source>
        <dbReference type="ARBA" id="ARBA00022825"/>
    </source>
</evidence>
<comment type="similarity">
    <text evidence="1 7">Belongs to the peptidase S8 family.</text>
</comment>
<dbReference type="OrthoDB" id="3556949at2759"/>
<dbReference type="EMBL" id="KN847047">
    <property type="protein sequence ID" value="KIW22404.1"/>
    <property type="molecule type" value="Genomic_DNA"/>
</dbReference>
<feature type="region of interest" description="Disordered" evidence="8">
    <location>
        <begin position="213"/>
        <end position="261"/>
    </location>
</feature>
<dbReference type="InterPro" id="IPR000209">
    <property type="entry name" value="Peptidase_S8/S53_dom"/>
</dbReference>
<dbReference type="RefSeq" id="XP_016242620.1">
    <property type="nucleotide sequence ID" value="XM_016399808.1"/>
</dbReference>
<sequence>MVQELANEIYNHSIAGDFTTRRPGGYDSSLAAGADRFIWENPEMLVVVAAGNSGLKESPYGQIQDVAVAKNVLTVGACETKNPLKWRPEGGGQLRYHRFCRDGNPSKMASFSSRDPAYTNNSIVHQPPFRWKTDVVAPGVAILSTKARGRAALGSKFGSSWDDDYFFDSGTSMAAPMVAGAAALLREAIQERRGITQPSAALLKAILINTTDDLKTSDDPAASPPRAMPADGGGAPAPAPAPGSSSGGAARPAPPSVNPAPDAVQGFGRVNIPRAILLAMDTKVGTCYDRQSITADIPGGLPLASSELEPAGSSHRYTLPIPPGVTSTLAVTMCYADSPGTALQNVISLKATSGAMTHYGNDTAYQVPDIRPPLNTPDQRNNVQKIVWDRVPGTVEVVVWCSHFDPSGARPLTFAIAWIITTRT</sequence>
<evidence type="ECO:0000313" key="10">
    <source>
        <dbReference type="EMBL" id="KIW22404.1"/>
    </source>
</evidence>
<organism evidence="10 11">
    <name type="scientific">Cladophialophora immunda</name>
    <dbReference type="NCBI Taxonomy" id="569365"/>
    <lineage>
        <taxon>Eukaryota</taxon>
        <taxon>Fungi</taxon>
        <taxon>Dikarya</taxon>
        <taxon>Ascomycota</taxon>
        <taxon>Pezizomycotina</taxon>
        <taxon>Eurotiomycetes</taxon>
        <taxon>Chaetothyriomycetidae</taxon>
        <taxon>Chaetothyriales</taxon>
        <taxon>Herpotrichiellaceae</taxon>
        <taxon>Cladophialophora</taxon>
    </lineage>
</organism>
<dbReference type="SUPFAM" id="SSF52743">
    <property type="entry name" value="Subtilisin-like"/>
    <property type="match status" value="1"/>
</dbReference>
<evidence type="ECO:0000256" key="3">
    <source>
        <dbReference type="ARBA" id="ARBA00022729"/>
    </source>
</evidence>
<accession>A0A0D2CFS7</accession>
<dbReference type="STRING" id="569365.A0A0D2CFS7"/>
<reference evidence="10 11" key="1">
    <citation type="submission" date="2015-01" db="EMBL/GenBank/DDBJ databases">
        <title>The Genome Sequence of Cladophialophora immunda CBS83496.</title>
        <authorList>
            <consortium name="The Broad Institute Genomics Platform"/>
            <person name="Cuomo C."/>
            <person name="de Hoog S."/>
            <person name="Gorbushina A."/>
            <person name="Stielow B."/>
            <person name="Teixiera M."/>
            <person name="Abouelleil A."/>
            <person name="Chapman S.B."/>
            <person name="Priest M."/>
            <person name="Young S.K."/>
            <person name="Wortman J."/>
            <person name="Nusbaum C."/>
            <person name="Birren B."/>
        </authorList>
    </citation>
    <scope>NUCLEOTIDE SEQUENCE [LARGE SCALE GENOMIC DNA]</scope>
    <source>
        <strain evidence="10 11">CBS 83496</strain>
    </source>
</reference>
<dbReference type="VEuPathDB" id="FungiDB:PV07_12292"/>
<evidence type="ECO:0000313" key="11">
    <source>
        <dbReference type="Proteomes" id="UP000054466"/>
    </source>
</evidence>
<feature type="compositionally biased region" description="Low complexity" evidence="8">
    <location>
        <begin position="242"/>
        <end position="251"/>
    </location>
</feature>
<dbReference type="Pfam" id="PF00082">
    <property type="entry name" value="Peptidase_S8"/>
    <property type="match status" value="1"/>
</dbReference>
<dbReference type="Proteomes" id="UP000054466">
    <property type="component" value="Unassembled WGS sequence"/>
</dbReference>
<feature type="domain" description="Peptidase S8/S53" evidence="9">
    <location>
        <begin position="6"/>
        <end position="214"/>
    </location>
</feature>
<dbReference type="Gene3D" id="2.60.120.380">
    <property type="match status" value="1"/>
</dbReference>
<keyword evidence="3" id="KW-0732">Signal</keyword>
<evidence type="ECO:0000256" key="4">
    <source>
        <dbReference type="ARBA" id="ARBA00022801"/>
    </source>
</evidence>
<proteinExistence type="inferred from homology"/>
<dbReference type="PANTHER" id="PTHR43399:SF4">
    <property type="entry name" value="CELL WALL-ASSOCIATED PROTEASE"/>
    <property type="match status" value="1"/>
</dbReference>
<dbReference type="PROSITE" id="PS51892">
    <property type="entry name" value="SUBTILASE"/>
    <property type="match status" value="1"/>
</dbReference>
<dbReference type="GO" id="GO:0004252">
    <property type="term" value="F:serine-type endopeptidase activity"/>
    <property type="evidence" value="ECO:0007669"/>
    <property type="project" value="InterPro"/>
</dbReference>
<keyword evidence="4" id="KW-0378">Hydrolase</keyword>
<keyword evidence="2" id="KW-0645">Protease</keyword>
<evidence type="ECO:0000256" key="1">
    <source>
        <dbReference type="ARBA" id="ARBA00011073"/>
    </source>
</evidence>
<dbReference type="PANTHER" id="PTHR43399">
    <property type="entry name" value="SUBTILISIN-RELATED"/>
    <property type="match status" value="1"/>
</dbReference>
<dbReference type="Gene3D" id="3.40.50.200">
    <property type="entry name" value="Peptidase S8/S53 domain"/>
    <property type="match status" value="1"/>
</dbReference>
<gene>
    <name evidence="10" type="ORF">PV07_12292</name>
</gene>
<keyword evidence="6" id="KW-0865">Zymogen</keyword>
<dbReference type="GO" id="GO:0006508">
    <property type="term" value="P:proteolysis"/>
    <property type="evidence" value="ECO:0007669"/>
    <property type="project" value="UniProtKB-KW"/>
</dbReference>
<evidence type="ECO:0000256" key="8">
    <source>
        <dbReference type="SAM" id="MobiDB-lite"/>
    </source>
</evidence>
<name>A0A0D2CFS7_9EURO</name>
<evidence type="ECO:0000256" key="6">
    <source>
        <dbReference type="ARBA" id="ARBA00023145"/>
    </source>
</evidence>
<evidence type="ECO:0000256" key="2">
    <source>
        <dbReference type="ARBA" id="ARBA00022670"/>
    </source>
</evidence>
<dbReference type="InterPro" id="IPR051048">
    <property type="entry name" value="Peptidase_S8/S53_subtilisin"/>
</dbReference>
<dbReference type="GeneID" id="27351486"/>
<keyword evidence="5" id="KW-0720">Serine protease</keyword>
<dbReference type="PROSITE" id="PS00138">
    <property type="entry name" value="SUBTILASE_SER"/>
    <property type="match status" value="1"/>
</dbReference>
<keyword evidence="11" id="KW-1185">Reference proteome</keyword>
<dbReference type="InterPro" id="IPR036852">
    <property type="entry name" value="Peptidase_S8/S53_dom_sf"/>
</dbReference>
<evidence type="ECO:0000259" key="9">
    <source>
        <dbReference type="Pfam" id="PF00082"/>
    </source>
</evidence>